<keyword evidence="2" id="KW-1185">Reference proteome</keyword>
<accession>A0ABX2S472</accession>
<name>A0ABX2S472_9ACTN</name>
<dbReference type="Gene3D" id="2.60.120.200">
    <property type="match status" value="1"/>
</dbReference>
<dbReference type="InterPro" id="IPR013320">
    <property type="entry name" value="ConA-like_dom_sf"/>
</dbReference>
<organism evidence="1 2">
    <name type="scientific">Actinopolymorpha cephalotaxi</name>
    <dbReference type="NCBI Taxonomy" id="504797"/>
    <lineage>
        <taxon>Bacteria</taxon>
        <taxon>Bacillati</taxon>
        <taxon>Actinomycetota</taxon>
        <taxon>Actinomycetes</taxon>
        <taxon>Propionibacteriales</taxon>
        <taxon>Actinopolymorphaceae</taxon>
        <taxon>Actinopolymorpha</taxon>
    </lineage>
</organism>
<protein>
    <submittedName>
        <fullName evidence="1">Sialidase-1</fullName>
        <ecNumber evidence="1">3.2.1.18</ecNumber>
    </submittedName>
</protein>
<dbReference type="GO" id="GO:0004308">
    <property type="term" value="F:exo-alpha-sialidase activity"/>
    <property type="evidence" value="ECO:0007669"/>
    <property type="project" value="UniProtKB-EC"/>
</dbReference>
<keyword evidence="1" id="KW-0378">Hydrolase</keyword>
<evidence type="ECO:0000313" key="1">
    <source>
        <dbReference type="EMBL" id="NYH83041.1"/>
    </source>
</evidence>
<dbReference type="EMBL" id="JACBZA010000001">
    <property type="protein sequence ID" value="NYH83041.1"/>
    <property type="molecule type" value="Genomic_DNA"/>
</dbReference>
<evidence type="ECO:0000313" key="2">
    <source>
        <dbReference type="Proteomes" id="UP000533017"/>
    </source>
</evidence>
<sequence length="95" mass="10634">MQRVGRRFLMWVDGVQVAAATSPAGSVTEGKEFGVQGIHIGERVDGTSRFRGSLDEVRVYRRALSPSEITRLYETNLSGRRGLALWLPFERVDPN</sequence>
<dbReference type="Proteomes" id="UP000533017">
    <property type="component" value="Unassembled WGS sequence"/>
</dbReference>
<dbReference type="SUPFAM" id="SSF49899">
    <property type="entry name" value="Concanavalin A-like lectins/glucanases"/>
    <property type="match status" value="1"/>
</dbReference>
<dbReference type="RefSeq" id="WP_237768808.1">
    <property type="nucleotide sequence ID" value="NZ_FOOI01000007.1"/>
</dbReference>
<proteinExistence type="predicted"/>
<keyword evidence="1" id="KW-0326">Glycosidase</keyword>
<dbReference type="EC" id="3.2.1.18" evidence="1"/>
<dbReference type="Pfam" id="PF13385">
    <property type="entry name" value="Laminin_G_3"/>
    <property type="match status" value="1"/>
</dbReference>
<gene>
    <name evidence="1" type="ORF">FHR37_001892</name>
</gene>
<comment type="caution">
    <text evidence="1">The sequence shown here is derived from an EMBL/GenBank/DDBJ whole genome shotgun (WGS) entry which is preliminary data.</text>
</comment>
<reference evidence="1 2" key="1">
    <citation type="submission" date="2020-07" db="EMBL/GenBank/DDBJ databases">
        <title>Sequencing the genomes of 1000 actinobacteria strains.</title>
        <authorList>
            <person name="Klenk H.-P."/>
        </authorList>
    </citation>
    <scope>NUCLEOTIDE SEQUENCE [LARGE SCALE GENOMIC DNA]</scope>
    <source>
        <strain evidence="1 2">DSM 45117</strain>
    </source>
</reference>